<dbReference type="PROSITE" id="PS50943">
    <property type="entry name" value="HTH_CROC1"/>
    <property type="match status" value="1"/>
</dbReference>
<comment type="caution">
    <text evidence="2">The sequence shown here is derived from an EMBL/GenBank/DDBJ whole genome shotgun (WGS) entry which is preliminary data.</text>
</comment>
<proteinExistence type="predicted"/>
<dbReference type="InterPro" id="IPR001387">
    <property type="entry name" value="Cro/C1-type_HTH"/>
</dbReference>
<dbReference type="RefSeq" id="WP_063367748.1">
    <property type="nucleotide sequence ID" value="NZ_AUYC01000023.1"/>
</dbReference>
<dbReference type="GO" id="GO:0003677">
    <property type="term" value="F:DNA binding"/>
    <property type="evidence" value="ECO:0007669"/>
    <property type="project" value="InterPro"/>
</dbReference>
<accession>A0A167LAN4</accession>
<dbReference type="Proteomes" id="UP000076486">
    <property type="component" value="Unassembled WGS sequence"/>
</dbReference>
<name>A0A167LAN4_9GAMM</name>
<dbReference type="CDD" id="cd00093">
    <property type="entry name" value="HTH_XRE"/>
    <property type="match status" value="1"/>
</dbReference>
<protein>
    <recommendedName>
        <fullName evidence="1">HTH cro/C1-type domain-containing protein</fullName>
    </recommendedName>
</protein>
<dbReference type="PATRIC" id="fig|1365248.3.peg.2043"/>
<reference evidence="2 3" key="1">
    <citation type="submission" date="2013-07" db="EMBL/GenBank/DDBJ databases">
        <title>Comparative Genomic and Metabolomic Analysis of Twelve Strains of Pseudoalteromonas luteoviolacea.</title>
        <authorList>
            <person name="Vynne N.G."/>
            <person name="Mansson M."/>
            <person name="Gram L."/>
        </authorList>
    </citation>
    <scope>NUCLEOTIDE SEQUENCE [LARGE SCALE GENOMIC DNA]</scope>
    <source>
        <strain evidence="2 3">CPMOR-1</strain>
    </source>
</reference>
<gene>
    <name evidence="2" type="ORF">N473_15650</name>
</gene>
<dbReference type="Pfam" id="PF01381">
    <property type="entry name" value="HTH_3"/>
    <property type="match status" value="1"/>
</dbReference>
<dbReference type="EMBL" id="AUYC01000023">
    <property type="protein sequence ID" value="KZN64201.1"/>
    <property type="molecule type" value="Genomic_DNA"/>
</dbReference>
<feature type="domain" description="HTH cro/C1-type" evidence="1">
    <location>
        <begin position="8"/>
        <end position="63"/>
    </location>
</feature>
<sequence length="70" mass="8006">MMTAGRVLIIARTYRGLTQRDVANAYGVCERTYQRWEKDKTQLKFDTVVSIVEQICNLKLVQVLQLGADS</sequence>
<dbReference type="SUPFAM" id="SSF47413">
    <property type="entry name" value="lambda repressor-like DNA-binding domains"/>
    <property type="match status" value="1"/>
</dbReference>
<dbReference type="Gene3D" id="1.10.260.40">
    <property type="entry name" value="lambda repressor-like DNA-binding domains"/>
    <property type="match status" value="1"/>
</dbReference>
<dbReference type="InterPro" id="IPR010982">
    <property type="entry name" value="Lambda_DNA-bd_dom_sf"/>
</dbReference>
<organism evidence="2 3">
    <name type="scientific">Pseudoalteromonas luteoviolacea CPMOR-1</name>
    <dbReference type="NCBI Taxonomy" id="1365248"/>
    <lineage>
        <taxon>Bacteria</taxon>
        <taxon>Pseudomonadati</taxon>
        <taxon>Pseudomonadota</taxon>
        <taxon>Gammaproteobacteria</taxon>
        <taxon>Alteromonadales</taxon>
        <taxon>Pseudoalteromonadaceae</taxon>
        <taxon>Pseudoalteromonas</taxon>
    </lineage>
</organism>
<dbReference type="AlphaFoldDB" id="A0A167LAN4"/>
<evidence type="ECO:0000313" key="2">
    <source>
        <dbReference type="EMBL" id="KZN64201.1"/>
    </source>
</evidence>
<evidence type="ECO:0000313" key="3">
    <source>
        <dbReference type="Proteomes" id="UP000076486"/>
    </source>
</evidence>
<evidence type="ECO:0000259" key="1">
    <source>
        <dbReference type="PROSITE" id="PS50943"/>
    </source>
</evidence>